<keyword evidence="7" id="KW-0479">Metal-binding</keyword>
<comment type="function">
    <text evidence="15">Part of the Sec protein translocase complex. Interacts with the SecYEG preprotein conducting channel. Has a central role in coupling the hydrolysis of ATP to the transfer of proteins into and across the cell membrane, serving as an ATP-driven molecular motor driving the stepwise translocation of polypeptide chains across the membrane.</text>
</comment>
<dbReference type="GO" id="GO:0031522">
    <property type="term" value="C:cell envelope Sec protein transport complex"/>
    <property type="evidence" value="ECO:0007669"/>
    <property type="project" value="TreeGrafter"/>
</dbReference>
<dbReference type="Pfam" id="PF07517">
    <property type="entry name" value="SecA_DEAD"/>
    <property type="match status" value="1"/>
</dbReference>
<evidence type="ECO:0000256" key="14">
    <source>
        <dbReference type="ARBA" id="ARBA00023136"/>
    </source>
</evidence>
<dbReference type="GO" id="GO:0006605">
    <property type="term" value="P:protein targeting"/>
    <property type="evidence" value="ECO:0007669"/>
    <property type="project" value="UniProtKB-UniRule"/>
</dbReference>
<evidence type="ECO:0000256" key="9">
    <source>
        <dbReference type="ARBA" id="ARBA00022833"/>
    </source>
</evidence>
<dbReference type="GO" id="GO:0005886">
    <property type="term" value="C:plasma membrane"/>
    <property type="evidence" value="ECO:0007669"/>
    <property type="project" value="UniProtKB-SubCell"/>
</dbReference>
<dbReference type="NCBIfam" id="NF006630">
    <property type="entry name" value="PRK09200.1"/>
    <property type="match status" value="1"/>
</dbReference>
<feature type="binding site" evidence="15">
    <location>
        <position position="580"/>
    </location>
    <ligand>
        <name>ATP</name>
        <dbReference type="ChEBI" id="CHEBI:30616"/>
    </ligand>
</feature>
<dbReference type="InterPro" id="IPR027417">
    <property type="entry name" value="P-loop_NTPase"/>
</dbReference>
<evidence type="ECO:0000256" key="16">
    <source>
        <dbReference type="RuleBase" id="RU003874"/>
    </source>
</evidence>
<gene>
    <name evidence="15" type="primary">secA</name>
    <name evidence="21" type="ORF">Gocc_2957</name>
</gene>
<dbReference type="InterPro" id="IPR036670">
    <property type="entry name" value="SecA_X-link_sf"/>
</dbReference>
<dbReference type="HAMAP" id="MF_01382">
    <property type="entry name" value="SecA"/>
    <property type="match status" value="1"/>
</dbReference>
<reference evidence="21 22" key="1">
    <citation type="submission" date="2018-07" db="EMBL/GenBank/DDBJ databases">
        <title>High-quality-draft genome sequence of Gaiella occulta.</title>
        <authorList>
            <person name="Severino R."/>
            <person name="Froufe H.J.C."/>
            <person name="Rainey F.A."/>
            <person name="Barroso C."/>
            <person name="Albuquerque L."/>
            <person name="Lobo-Da-Cunha A."/>
            <person name="Da Costa M.S."/>
            <person name="Egas C."/>
        </authorList>
    </citation>
    <scope>NUCLEOTIDE SEQUENCE [LARGE SCALE GENOMIC DNA]</scope>
    <source>
        <strain evidence="21 22">F2-233</strain>
    </source>
</reference>
<keyword evidence="12 15" id="KW-1278">Translocase</keyword>
<evidence type="ECO:0000256" key="5">
    <source>
        <dbReference type="ARBA" id="ARBA00022475"/>
    </source>
</evidence>
<dbReference type="PROSITE" id="PS51194">
    <property type="entry name" value="HELICASE_CTER"/>
    <property type="match status" value="1"/>
</dbReference>
<dbReference type="InterPro" id="IPR044722">
    <property type="entry name" value="SecA_SF2_C"/>
</dbReference>
<comment type="caution">
    <text evidence="21">The sequence shown here is derived from an EMBL/GenBank/DDBJ whole genome shotgun (WGS) entry which is preliminary data.</text>
</comment>
<dbReference type="Gene3D" id="1.10.3060.10">
    <property type="entry name" value="Helical scaffold and wing domains of SecA"/>
    <property type="match status" value="1"/>
</dbReference>
<dbReference type="EMBL" id="QQZY01000010">
    <property type="protein sequence ID" value="RDI73357.1"/>
    <property type="molecule type" value="Genomic_DNA"/>
</dbReference>
<dbReference type="AlphaFoldDB" id="A0A7M2YV54"/>
<evidence type="ECO:0000256" key="4">
    <source>
        <dbReference type="ARBA" id="ARBA00022448"/>
    </source>
</evidence>
<proteinExistence type="inferred from homology"/>
<keyword evidence="22" id="KW-1185">Reference proteome</keyword>
<dbReference type="Pfam" id="PF01043">
    <property type="entry name" value="SecA_PP_bind"/>
    <property type="match status" value="1"/>
</dbReference>
<feature type="compositionally biased region" description="Low complexity" evidence="17">
    <location>
        <begin position="10"/>
        <end position="26"/>
    </location>
</feature>
<dbReference type="InterPro" id="IPR011115">
    <property type="entry name" value="SecA_DEAD"/>
</dbReference>
<dbReference type="GO" id="GO:0005524">
    <property type="term" value="F:ATP binding"/>
    <property type="evidence" value="ECO:0007669"/>
    <property type="project" value="UniProtKB-UniRule"/>
</dbReference>
<feature type="domain" description="Helicase C-terminal" evidence="19">
    <location>
        <begin position="506"/>
        <end position="674"/>
    </location>
</feature>
<evidence type="ECO:0000256" key="7">
    <source>
        <dbReference type="ARBA" id="ARBA00022723"/>
    </source>
</evidence>
<dbReference type="SUPFAM" id="SSF52540">
    <property type="entry name" value="P-loop containing nucleoside triphosphate hydrolases"/>
    <property type="match status" value="2"/>
</dbReference>
<dbReference type="PROSITE" id="PS51192">
    <property type="entry name" value="HELICASE_ATP_BIND_1"/>
    <property type="match status" value="1"/>
</dbReference>
<dbReference type="GO" id="GO:0043952">
    <property type="term" value="P:protein transport by the Sec complex"/>
    <property type="evidence" value="ECO:0007669"/>
    <property type="project" value="TreeGrafter"/>
</dbReference>
<evidence type="ECO:0000313" key="21">
    <source>
        <dbReference type="EMBL" id="RDI73357.1"/>
    </source>
</evidence>
<dbReference type="InterPro" id="IPR011130">
    <property type="entry name" value="SecA_preprotein_X-link_dom"/>
</dbReference>
<keyword evidence="9" id="KW-0862">Zinc</keyword>
<comment type="subunit">
    <text evidence="15">Monomer and homodimer. Part of the essential Sec protein translocation apparatus which comprises SecA, SecYEG and auxiliary proteins SecDF. Other proteins may also be involved.</text>
</comment>
<dbReference type="SUPFAM" id="SSF81767">
    <property type="entry name" value="Pre-protein crosslinking domain of SecA"/>
    <property type="match status" value="1"/>
</dbReference>
<dbReference type="FunFam" id="3.90.1440.10:FF:000002">
    <property type="entry name" value="Protein translocase subunit SecA"/>
    <property type="match status" value="1"/>
</dbReference>
<dbReference type="InterPro" id="IPR014018">
    <property type="entry name" value="SecA_motor_DEAD"/>
</dbReference>
<dbReference type="NCBIfam" id="TIGR00963">
    <property type="entry name" value="secA"/>
    <property type="match status" value="1"/>
</dbReference>
<dbReference type="PROSITE" id="PS51196">
    <property type="entry name" value="SECA_MOTOR_DEAD"/>
    <property type="match status" value="1"/>
</dbReference>
<dbReference type="InterPro" id="IPR001650">
    <property type="entry name" value="Helicase_C-like"/>
</dbReference>
<evidence type="ECO:0000256" key="13">
    <source>
        <dbReference type="ARBA" id="ARBA00023010"/>
    </source>
</evidence>
<keyword evidence="13 15" id="KW-0811">Translocation</keyword>
<dbReference type="GO" id="GO:0017038">
    <property type="term" value="P:protein import"/>
    <property type="evidence" value="ECO:0007669"/>
    <property type="project" value="InterPro"/>
</dbReference>
<evidence type="ECO:0000259" key="20">
    <source>
        <dbReference type="PROSITE" id="PS51196"/>
    </source>
</evidence>
<dbReference type="PRINTS" id="PR00906">
    <property type="entry name" value="SECA"/>
</dbReference>
<keyword evidence="6 15" id="KW-0963">Cytoplasm</keyword>
<dbReference type="FunFam" id="1.10.3060.10:FF:000003">
    <property type="entry name" value="Protein translocase subunit SecA"/>
    <property type="match status" value="1"/>
</dbReference>
<dbReference type="Proteomes" id="UP000254134">
    <property type="component" value="Unassembled WGS sequence"/>
</dbReference>
<evidence type="ECO:0000313" key="22">
    <source>
        <dbReference type="Proteomes" id="UP000254134"/>
    </source>
</evidence>
<dbReference type="GO" id="GO:0008564">
    <property type="term" value="F:protein-exporting ATPase activity"/>
    <property type="evidence" value="ECO:0007669"/>
    <property type="project" value="UniProtKB-EC"/>
</dbReference>
<reference evidence="22" key="2">
    <citation type="journal article" date="2019" name="MicrobiologyOpen">
        <title>High-quality draft genome sequence of Gaiella occulta isolated from a 150 meter deep mineral water borehole and comparison with the genome sequences of other deep-branching lineages of the phylum Actinobacteria.</title>
        <authorList>
            <person name="Severino R."/>
            <person name="Froufe H.J.C."/>
            <person name="Barroso C."/>
            <person name="Albuquerque L."/>
            <person name="Lobo-da-Cunha A."/>
            <person name="da Costa M.S."/>
            <person name="Egas C."/>
        </authorList>
    </citation>
    <scope>NUCLEOTIDE SEQUENCE [LARGE SCALE GENOMIC DNA]</scope>
    <source>
        <strain evidence="22">F2-233</strain>
    </source>
</reference>
<dbReference type="EC" id="7.4.2.8" evidence="15"/>
<dbReference type="InterPro" id="IPR011116">
    <property type="entry name" value="SecA_Wing/Scaffold"/>
</dbReference>
<dbReference type="Gene3D" id="3.90.1440.10">
    <property type="entry name" value="SecA, preprotein cross-linking domain"/>
    <property type="match status" value="1"/>
</dbReference>
<dbReference type="SMART" id="SM00957">
    <property type="entry name" value="SecA_DEAD"/>
    <property type="match status" value="1"/>
</dbReference>
<dbReference type="InterPro" id="IPR004027">
    <property type="entry name" value="SEC_C_motif"/>
</dbReference>
<dbReference type="CDD" id="cd17928">
    <property type="entry name" value="DEXDc_SecA"/>
    <property type="match status" value="1"/>
</dbReference>
<evidence type="ECO:0000256" key="10">
    <source>
        <dbReference type="ARBA" id="ARBA00022840"/>
    </source>
</evidence>
<evidence type="ECO:0000256" key="3">
    <source>
        <dbReference type="ARBA" id="ARBA00007650"/>
    </source>
</evidence>
<dbReference type="FunFam" id="3.40.50.300:FF:000429">
    <property type="entry name" value="Preprotein translocase subunit SecA"/>
    <property type="match status" value="1"/>
</dbReference>
<dbReference type="InterPro" id="IPR014001">
    <property type="entry name" value="Helicase_ATP-bd"/>
</dbReference>
<dbReference type="Gene3D" id="3.10.450.50">
    <property type="match status" value="1"/>
</dbReference>
<evidence type="ECO:0000256" key="1">
    <source>
        <dbReference type="ARBA" id="ARBA00001947"/>
    </source>
</evidence>
<evidence type="ECO:0000256" key="11">
    <source>
        <dbReference type="ARBA" id="ARBA00022927"/>
    </source>
</evidence>
<dbReference type="GO" id="GO:0065002">
    <property type="term" value="P:intracellular protein transmembrane transport"/>
    <property type="evidence" value="ECO:0007669"/>
    <property type="project" value="UniProtKB-UniRule"/>
</dbReference>
<feature type="domain" description="Helicase ATP-binding" evidence="18">
    <location>
        <begin position="158"/>
        <end position="316"/>
    </location>
</feature>
<dbReference type="Gene3D" id="3.40.50.300">
    <property type="entry name" value="P-loop containing nucleotide triphosphate hydrolases"/>
    <property type="match status" value="3"/>
</dbReference>
<comment type="similarity">
    <text evidence="3 15 16">Belongs to the SecA family.</text>
</comment>
<evidence type="ECO:0000256" key="6">
    <source>
        <dbReference type="ARBA" id="ARBA00022490"/>
    </source>
</evidence>
<evidence type="ECO:0000259" key="19">
    <source>
        <dbReference type="PROSITE" id="PS51194"/>
    </source>
</evidence>
<protein>
    <recommendedName>
        <fullName evidence="15 16">Protein translocase subunit SecA</fullName>
        <ecNumber evidence="15">7.4.2.8</ecNumber>
    </recommendedName>
</protein>
<dbReference type="GO" id="GO:0046872">
    <property type="term" value="F:metal ion binding"/>
    <property type="evidence" value="ECO:0007669"/>
    <property type="project" value="UniProtKB-KW"/>
</dbReference>
<dbReference type="PROSITE" id="PS01312">
    <property type="entry name" value="SECA"/>
    <property type="match status" value="1"/>
</dbReference>
<dbReference type="Pfam" id="PF07516">
    <property type="entry name" value="SecA_SW"/>
    <property type="match status" value="1"/>
</dbReference>
<dbReference type="InterPro" id="IPR036266">
    <property type="entry name" value="SecA_Wing/Scaffold_sf"/>
</dbReference>
<keyword evidence="14 15" id="KW-0472">Membrane</keyword>
<accession>A0A7M2YV54</accession>
<dbReference type="InterPro" id="IPR000185">
    <property type="entry name" value="SecA"/>
</dbReference>
<dbReference type="InterPro" id="IPR020937">
    <property type="entry name" value="SecA_CS"/>
</dbReference>
<evidence type="ECO:0000256" key="2">
    <source>
        <dbReference type="ARBA" id="ARBA00004170"/>
    </source>
</evidence>
<evidence type="ECO:0000256" key="8">
    <source>
        <dbReference type="ARBA" id="ARBA00022741"/>
    </source>
</evidence>
<organism evidence="21 22">
    <name type="scientific">Gaiella occulta</name>
    <dbReference type="NCBI Taxonomy" id="1002870"/>
    <lineage>
        <taxon>Bacteria</taxon>
        <taxon>Bacillati</taxon>
        <taxon>Actinomycetota</taxon>
        <taxon>Thermoleophilia</taxon>
        <taxon>Gaiellales</taxon>
        <taxon>Gaiellaceae</taxon>
        <taxon>Gaiella</taxon>
    </lineage>
</organism>
<feature type="region of interest" description="Disordered" evidence="17">
    <location>
        <begin position="1"/>
        <end position="26"/>
    </location>
</feature>
<comment type="cofactor">
    <cofactor evidence="1">
        <name>Zn(2+)</name>
        <dbReference type="ChEBI" id="CHEBI:29105"/>
    </cofactor>
</comment>
<dbReference type="PANTHER" id="PTHR30612:SF0">
    <property type="entry name" value="CHLOROPLAST PROTEIN-TRANSPORTING ATPASE"/>
    <property type="match status" value="1"/>
</dbReference>
<dbReference type="Pfam" id="PF02810">
    <property type="entry name" value="SEC-C"/>
    <property type="match status" value="1"/>
</dbReference>
<name>A0A7M2YV54_9ACTN</name>
<feature type="binding site" evidence="15">
    <location>
        <begin position="174"/>
        <end position="178"/>
    </location>
    <ligand>
        <name>ATP</name>
        <dbReference type="ChEBI" id="CHEBI:30616"/>
    </ligand>
</feature>
<evidence type="ECO:0000256" key="12">
    <source>
        <dbReference type="ARBA" id="ARBA00022967"/>
    </source>
</evidence>
<dbReference type="Pfam" id="PF21090">
    <property type="entry name" value="P-loop_SecA"/>
    <property type="match status" value="2"/>
</dbReference>
<dbReference type="PANTHER" id="PTHR30612">
    <property type="entry name" value="SECA INNER MEMBRANE COMPONENT OF SEC PROTEIN SECRETION SYSTEM"/>
    <property type="match status" value="1"/>
</dbReference>
<evidence type="ECO:0000256" key="15">
    <source>
        <dbReference type="HAMAP-Rule" id="MF_01382"/>
    </source>
</evidence>
<sequence length="948" mass="105864">MTEPLPFSRTASPVSSSAATTVPPGPLPLVTATTLAGSVRSKIATLVPSRGTTSFKARGPPGTLSLMPSPDFGKFEKVLRFGEGRRLKRLQEQAAYIATLEPDFQALSDDALRGKTAEFRQRLENGESLDELLFEAFAAVREARWRESQQRMFDVQMMGGIVLHEGDIAEMKTGEGKTFVASTALYLNALPGNGVHLVTVNDYLARRDAEWNRGVFERLGMTVEAIQNMMPFDERKRAYEADVTYGTNSEFGFDYLRDNMAVALDNIVQRSHAYAIVDEVDSILIDEARTPLIISGEPETAARTYYDFARIVRELRGAPATRKAAKGEDETELSGADYLYDEKHKTVSPAQSALDAVERALGVDNLYDPRNVQLVNHLTQALKAQSLYKRDVDYVVQDGEVKIVDEYTGRIMEGRRWSEGLHQAIEAKEGVAIREENVTLATITLQNYFRLYEKLGGMTGTAKTEEKEFVEIYNLHVVEIPTNVPVARIDQNDLIFKTKDAKWNAVVEDIVARHEKGQPVLVGTIAVETSEYLSELLKRRGIPHNVLNAKEHERESEIIVDAGRAGAVTIATNMAGRGVDIKLGEGVRELGGLYVLGTERHESRRIDNQLRGRSGRQGDPGETRFYLSAQDDLVRLFAGDRIHGIMNRFKIPDDQPMEASILSRQIEGAQKKVEEQNFVARKNVLKYDDVMNSQRMVIYAQRRSVLDGDDTSEEIRNWIADVVERNVALFTESAEPEEWDLDGLVAQMNALYGSDITVDELREEVEQTRDAIVEEFTEDALDTYTEREQSFGAELMREIERYVILQVVDTRWREHLESMDYLREGVHLRAMAQKDPLVEYRGEGHAMFEELSSVIREEVVLTLFHVEIAQEDAQALQPAEAPQALSYEHETPAGADAIAAAGGLAAGATALAPPPPPQRQVVKEHADVGRNDPCWCGSGKKFKKCHGA</sequence>
<keyword evidence="5 15" id="KW-1003">Cell membrane</keyword>
<comment type="subcellular location">
    <subcellularLocation>
        <location evidence="15">Cell membrane</location>
        <topology evidence="15">Peripheral membrane protein</topology>
        <orientation evidence="15">Cytoplasmic side</orientation>
    </subcellularLocation>
    <subcellularLocation>
        <location evidence="15">Cytoplasm</location>
    </subcellularLocation>
    <subcellularLocation>
        <location evidence="2">Membrane</location>
        <topology evidence="2">Peripheral membrane protein</topology>
    </subcellularLocation>
    <text evidence="15">Distribution is 50-50.</text>
</comment>
<dbReference type="SMART" id="SM00958">
    <property type="entry name" value="SecA_PP_bind"/>
    <property type="match status" value="1"/>
</dbReference>
<keyword evidence="8 15" id="KW-0547">Nucleotide-binding</keyword>
<evidence type="ECO:0000259" key="18">
    <source>
        <dbReference type="PROSITE" id="PS51192"/>
    </source>
</evidence>
<keyword evidence="11 15" id="KW-0653">Protein transport</keyword>
<evidence type="ECO:0000256" key="17">
    <source>
        <dbReference type="SAM" id="MobiDB-lite"/>
    </source>
</evidence>
<keyword evidence="10 15" id="KW-0067">ATP-binding</keyword>
<keyword evidence="4 15" id="KW-0813">Transport</keyword>
<comment type="catalytic activity">
    <reaction evidence="15">
        <text>ATP + H2O + cellular proteinSide 1 = ADP + phosphate + cellular proteinSide 2.</text>
        <dbReference type="EC" id="7.4.2.8"/>
    </reaction>
</comment>
<feature type="binding site" evidence="15">
    <location>
        <position position="156"/>
    </location>
    <ligand>
        <name>ATP</name>
        <dbReference type="ChEBI" id="CHEBI:30616"/>
    </ligand>
</feature>
<dbReference type="GO" id="GO:0005829">
    <property type="term" value="C:cytosol"/>
    <property type="evidence" value="ECO:0007669"/>
    <property type="project" value="TreeGrafter"/>
</dbReference>
<dbReference type="CDD" id="cd18803">
    <property type="entry name" value="SF2_C_secA"/>
    <property type="match status" value="1"/>
</dbReference>
<dbReference type="SUPFAM" id="SSF81886">
    <property type="entry name" value="Helical scaffold and wing domains of SecA"/>
    <property type="match status" value="1"/>
</dbReference>
<feature type="domain" description="SecA family profile" evidence="20">
    <location>
        <begin position="72"/>
        <end position="658"/>
    </location>
</feature>